<evidence type="ECO:0000313" key="1">
    <source>
        <dbReference type="EMBL" id="MQM72880.1"/>
    </source>
</evidence>
<comment type="caution">
    <text evidence="1">The sequence shown here is derived from an EMBL/GenBank/DDBJ whole genome shotgun (WGS) entry which is preliminary data.</text>
</comment>
<keyword evidence="2" id="KW-1185">Reference proteome</keyword>
<dbReference type="InterPro" id="IPR010712">
    <property type="entry name" value="Arsenical-R_ArsD"/>
</dbReference>
<dbReference type="AlphaFoldDB" id="A0A6L5GSX2"/>
<reference evidence="1" key="1">
    <citation type="journal article" date="2020" name="Appl. Environ. Microbiol.">
        <title>Medium-Chain Fatty Acid Synthesis by 'Candidatus Weimeria bifida' gen. nov., sp. nov., and 'Candidatus Pseudoramibacter fermentans' sp. nov.</title>
        <authorList>
            <person name="Scarborough M.J."/>
            <person name="Myers K.S."/>
            <person name="Donohue T.J."/>
            <person name="Noguera D.R."/>
        </authorList>
    </citation>
    <scope>NUCLEOTIDE SEQUENCE</scope>
    <source>
        <strain evidence="1">EUB1.1</strain>
    </source>
</reference>
<sequence length="96" mass="10942">MCTINIYNPIDVDLKSQQALAIQVIVKDLKRQGIDIHLRNFSQDQSQYTNGPVERVLLTDGPDAFPVTVVDGEIFQKDTYPNYYELLKWSGADHES</sequence>
<name>A0A6L5GSX2_9FIRM</name>
<gene>
    <name evidence="1" type="ORF">FRC53_05560</name>
</gene>
<dbReference type="Gene3D" id="3.40.30.10">
    <property type="entry name" value="Glutaredoxin"/>
    <property type="match status" value="1"/>
</dbReference>
<dbReference type="Proteomes" id="UP000473648">
    <property type="component" value="Unassembled WGS sequence"/>
</dbReference>
<dbReference type="Pfam" id="PF06953">
    <property type="entry name" value="ArsD"/>
    <property type="match status" value="1"/>
</dbReference>
<dbReference type="GO" id="GO:0045892">
    <property type="term" value="P:negative regulation of DNA-templated transcription"/>
    <property type="evidence" value="ECO:0007669"/>
    <property type="project" value="InterPro"/>
</dbReference>
<dbReference type="GO" id="GO:0003677">
    <property type="term" value="F:DNA binding"/>
    <property type="evidence" value="ECO:0007669"/>
    <property type="project" value="InterPro"/>
</dbReference>
<evidence type="ECO:0000313" key="2">
    <source>
        <dbReference type="Proteomes" id="UP000473648"/>
    </source>
</evidence>
<proteinExistence type="predicted"/>
<dbReference type="GO" id="GO:0046685">
    <property type="term" value="P:response to arsenic-containing substance"/>
    <property type="evidence" value="ECO:0007669"/>
    <property type="project" value="InterPro"/>
</dbReference>
<organism evidence="1 2">
    <name type="scientific">Candidatus Pseudoramibacter fermentans</name>
    <dbReference type="NCBI Taxonomy" id="2594427"/>
    <lineage>
        <taxon>Bacteria</taxon>
        <taxon>Bacillati</taxon>
        <taxon>Bacillota</taxon>
        <taxon>Clostridia</taxon>
        <taxon>Eubacteriales</taxon>
        <taxon>Eubacteriaceae</taxon>
        <taxon>Pseudoramibacter</taxon>
    </lineage>
</organism>
<accession>A0A6L5GSX2</accession>
<dbReference type="EMBL" id="VOGB01000004">
    <property type="protein sequence ID" value="MQM72880.1"/>
    <property type="molecule type" value="Genomic_DNA"/>
</dbReference>
<protein>
    <submittedName>
        <fullName evidence="1">Arsenic metallochaperone ArsD family protein</fullName>
    </submittedName>
</protein>